<dbReference type="PROSITE" id="PS51257">
    <property type="entry name" value="PROKAR_LIPOPROTEIN"/>
    <property type="match status" value="1"/>
</dbReference>
<evidence type="ECO:0000313" key="3">
    <source>
        <dbReference type="Proteomes" id="UP000000639"/>
    </source>
</evidence>
<dbReference type="KEGG" id="pin:Ping_1006"/>
<evidence type="ECO:0008006" key="4">
    <source>
        <dbReference type="Google" id="ProtNLM"/>
    </source>
</evidence>
<dbReference type="HOGENOM" id="CLU_113723_0_0_6"/>
<dbReference type="eggNOG" id="ENOG5031DNS">
    <property type="taxonomic scope" value="Bacteria"/>
</dbReference>
<proteinExistence type="predicted"/>
<reference evidence="2 3" key="1">
    <citation type="submission" date="2007-01" db="EMBL/GenBank/DDBJ databases">
        <title>Complete sequence of Psychromonas ingrahamii 37.</title>
        <authorList>
            <consortium name="US DOE Joint Genome Institute"/>
            <person name="Copeland A."/>
            <person name="Lucas S."/>
            <person name="Lapidus A."/>
            <person name="Barry K."/>
            <person name="Detter J.C."/>
            <person name="Glavina del Rio T."/>
            <person name="Hammon N."/>
            <person name="Israni S."/>
            <person name="Dalin E."/>
            <person name="Tice H."/>
            <person name="Pitluck S."/>
            <person name="Thompson L.S."/>
            <person name="Brettin T."/>
            <person name="Bruce D."/>
            <person name="Han C."/>
            <person name="Tapia R."/>
            <person name="Schmutz J."/>
            <person name="Larimer F."/>
            <person name="Land M."/>
            <person name="Hauser L."/>
            <person name="Kyrpides N."/>
            <person name="Ivanova N."/>
            <person name="Staley J."/>
            <person name="Richardson P."/>
        </authorList>
    </citation>
    <scope>NUCLEOTIDE SEQUENCE [LARGE SCALE GENOMIC DNA]</scope>
    <source>
        <strain evidence="2 3">37</strain>
    </source>
</reference>
<protein>
    <recommendedName>
        <fullName evidence="4">Lipoprotein</fullName>
    </recommendedName>
</protein>
<feature type="chain" id="PRO_5002637467" description="Lipoprotein" evidence="1">
    <location>
        <begin position="22"/>
        <end position="173"/>
    </location>
</feature>
<dbReference type="AlphaFoldDB" id="A1STN0"/>
<dbReference type="RefSeq" id="WP_011769408.1">
    <property type="nucleotide sequence ID" value="NC_008709.1"/>
</dbReference>
<sequence length="173" mass="19675">MKILISLIFSLMILGCSSQNLDDYANSSPKFDVENYFKGPLQAQGIVLDRGGKVTRRFTVEMLGTWKDGQGKLEEWFVFDDGEKTTRTWQITKLKEGHYIGTAGDVVGEAIGESNGFALHWDYQLDLPVDGKEIQVTFDDWLYQVDNKVVINRSFITKWGFRVGEVILVITKK</sequence>
<gene>
    <name evidence="2" type="ordered locus">Ping_1006</name>
</gene>
<organism evidence="2 3">
    <name type="scientific">Psychromonas ingrahamii (strain DSM 17664 / CCUG 51855 / 37)</name>
    <dbReference type="NCBI Taxonomy" id="357804"/>
    <lineage>
        <taxon>Bacteria</taxon>
        <taxon>Pseudomonadati</taxon>
        <taxon>Pseudomonadota</taxon>
        <taxon>Gammaproteobacteria</taxon>
        <taxon>Alteromonadales</taxon>
        <taxon>Psychromonadaceae</taxon>
        <taxon>Psychromonas</taxon>
    </lineage>
</organism>
<dbReference type="Proteomes" id="UP000000639">
    <property type="component" value="Chromosome"/>
</dbReference>
<feature type="signal peptide" evidence="1">
    <location>
        <begin position="1"/>
        <end position="21"/>
    </location>
</feature>
<dbReference type="Pfam" id="PF12915">
    <property type="entry name" value="DUF3833"/>
    <property type="match status" value="1"/>
</dbReference>
<keyword evidence="1" id="KW-0732">Signal</keyword>
<dbReference type="EMBL" id="CP000510">
    <property type="protein sequence ID" value="ABM02845.1"/>
    <property type="molecule type" value="Genomic_DNA"/>
</dbReference>
<name>A1STN0_PSYIN</name>
<dbReference type="InterPro" id="IPR024409">
    <property type="entry name" value="DUF3833"/>
</dbReference>
<dbReference type="OrthoDB" id="5296954at2"/>
<evidence type="ECO:0000256" key="1">
    <source>
        <dbReference type="SAM" id="SignalP"/>
    </source>
</evidence>
<keyword evidence="3" id="KW-1185">Reference proteome</keyword>
<evidence type="ECO:0000313" key="2">
    <source>
        <dbReference type="EMBL" id="ABM02845.1"/>
    </source>
</evidence>
<dbReference type="STRING" id="357804.Ping_1006"/>
<accession>A1STN0</accession>